<feature type="compositionally biased region" description="Basic and acidic residues" evidence="1">
    <location>
        <begin position="158"/>
        <end position="178"/>
    </location>
</feature>
<dbReference type="RefSeq" id="WP_195520581.1">
    <property type="nucleotide sequence ID" value="NZ_JADNPG010000003.1"/>
</dbReference>
<dbReference type="AlphaFoldDB" id="A0AAW6AKE6"/>
<name>A0AAW6AKE6_9ACTN</name>
<dbReference type="EMBL" id="JAQLEC010000002">
    <property type="protein sequence ID" value="MDB1838224.1"/>
    <property type="molecule type" value="Genomic_DNA"/>
</dbReference>
<proteinExistence type="predicted"/>
<organism evidence="2 3">
    <name type="scientific">Collinsella aerofaciens</name>
    <dbReference type="NCBI Taxonomy" id="74426"/>
    <lineage>
        <taxon>Bacteria</taxon>
        <taxon>Bacillati</taxon>
        <taxon>Actinomycetota</taxon>
        <taxon>Coriobacteriia</taxon>
        <taxon>Coriobacteriales</taxon>
        <taxon>Coriobacteriaceae</taxon>
        <taxon>Collinsella</taxon>
    </lineage>
</organism>
<dbReference type="Proteomes" id="UP001212741">
    <property type="component" value="Unassembled WGS sequence"/>
</dbReference>
<comment type="caution">
    <text evidence="2">The sequence shown here is derived from an EMBL/GenBank/DDBJ whole genome shotgun (WGS) entry which is preliminary data.</text>
</comment>
<evidence type="ECO:0000256" key="1">
    <source>
        <dbReference type="SAM" id="MobiDB-lite"/>
    </source>
</evidence>
<reference evidence="2" key="1">
    <citation type="submission" date="2023-01" db="EMBL/GenBank/DDBJ databases">
        <title>Human gut microbiome strain richness.</title>
        <authorList>
            <person name="Chen-Liaw A."/>
        </authorList>
    </citation>
    <scope>NUCLEOTIDE SEQUENCE</scope>
    <source>
        <strain evidence="2">D54st1_D6_D54t1_190329</strain>
    </source>
</reference>
<evidence type="ECO:0000313" key="2">
    <source>
        <dbReference type="EMBL" id="MDB1838224.1"/>
    </source>
</evidence>
<sequence>MANTWNQVGTLKGPKGDKGATGDAGPKGGSVRVASISVPAGGDVAFSALSPSDRVQVGDLVLDAKGSVYPISAVDAGRSTARVGSAINGVSLKGPKGETGAVGPKGADGTSITVKGAVSSKAALPSSAAIGDTYITSDTSHMWVKTAMSGDAQWTDLGEMKGPKGDKGATGEKGDKGDTGATGAQGPAGPGITFGQGAPTASSQAGAVYIDTADGFKVYQYGANA</sequence>
<accession>A0AAW6AKE6</accession>
<feature type="region of interest" description="Disordered" evidence="1">
    <location>
        <begin position="154"/>
        <end position="200"/>
    </location>
</feature>
<evidence type="ECO:0000313" key="3">
    <source>
        <dbReference type="Proteomes" id="UP001212741"/>
    </source>
</evidence>
<protein>
    <recommendedName>
        <fullName evidence="4">Collagen triple helix repeat (20 copies)</fullName>
    </recommendedName>
</protein>
<gene>
    <name evidence="2" type="ORF">PMW86_01245</name>
</gene>
<feature type="region of interest" description="Disordered" evidence="1">
    <location>
        <begin position="1"/>
        <end position="29"/>
    </location>
</feature>
<evidence type="ECO:0008006" key="4">
    <source>
        <dbReference type="Google" id="ProtNLM"/>
    </source>
</evidence>